<evidence type="ECO:0000313" key="2">
    <source>
        <dbReference type="Proteomes" id="UP000076770"/>
    </source>
</evidence>
<proteinExistence type="predicted"/>
<evidence type="ECO:0000313" key="1">
    <source>
        <dbReference type="EMBL" id="SAI86822.1"/>
    </source>
</evidence>
<name>A0A157T692_SACSO</name>
<organism evidence="1 2">
    <name type="scientific">Saccharolobus solfataricus</name>
    <name type="common">Sulfolobus solfataricus</name>
    <dbReference type="NCBI Taxonomy" id="2287"/>
    <lineage>
        <taxon>Archaea</taxon>
        <taxon>Thermoproteota</taxon>
        <taxon>Thermoprotei</taxon>
        <taxon>Sulfolobales</taxon>
        <taxon>Sulfolobaceae</taxon>
        <taxon>Saccharolobus</taxon>
    </lineage>
</organism>
<dbReference type="AlphaFoldDB" id="A0A157T692"/>
<reference evidence="2" key="1">
    <citation type="submission" date="2016-04" db="EMBL/GenBank/DDBJ databases">
        <authorList>
            <person name="Shah S.A."/>
            <person name="Garrett R.A."/>
        </authorList>
    </citation>
    <scope>NUCLEOTIDE SEQUENCE [LARGE SCALE GENOMIC DNA]</scope>
    <source>
        <strain evidence="2">ATCC 35091 / DSM 1616 / JCM 8930 / NBRC 15331 / P1</strain>
    </source>
</reference>
<dbReference type="Proteomes" id="UP000076770">
    <property type="component" value="Chromosome i"/>
</dbReference>
<dbReference type="EMBL" id="LT549890">
    <property type="protein sequence ID" value="SAI86822.1"/>
    <property type="molecule type" value="Genomic_DNA"/>
</dbReference>
<accession>A0A157T692</accession>
<sequence length="108" mass="12316">MKKSLDFCMFQNIFIHKMRVFIMAVEFNEKGVTIKIPTLSTSISFSKDQIEKVEEVVPPDEICRFARNSGVIFAGSTIDGKVMYFNVKKGERCLLLVLKDGRKVYIGT</sequence>
<gene>
    <name evidence="1" type="ORF">SSOP1_3268</name>
</gene>
<dbReference type="PATRIC" id="fig|2287.9.peg.3434"/>
<protein>
    <submittedName>
        <fullName evidence="1">Uncharacterized protein</fullName>
    </submittedName>
</protein>